<feature type="domain" description="RmlD-like substrate binding" evidence="3">
    <location>
        <begin position="6"/>
        <end position="291"/>
    </location>
</feature>
<dbReference type="KEGG" id="hprf:HLPR_25210"/>
<dbReference type="Proteomes" id="UP001321786">
    <property type="component" value="Chromosome"/>
</dbReference>
<dbReference type="GO" id="GO:0048270">
    <property type="term" value="F:methionine adenosyltransferase regulator activity"/>
    <property type="evidence" value="ECO:0007669"/>
    <property type="project" value="TreeGrafter"/>
</dbReference>
<dbReference type="InterPro" id="IPR005913">
    <property type="entry name" value="dTDP_dehydrorham_reduct"/>
</dbReference>
<dbReference type="AlphaFoldDB" id="A0AAU9EUR5"/>
<dbReference type="GO" id="GO:0006556">
    <property type="term" value="P:S-adenosylmethionine biosynthetic process"/>
    <property type="evidence" value="ECO:0007669"/>
    <property type="project" value="TreeGrafter"/>
</dbReference>
<dbReference type="GO" id="GO:0048269">
    <property type="term" value="C:methionine adenosyltransferase complex"/>
    <property type="evidence" value="ECO:0007669"/>
    <property type="project" value="TreeGrafter"/>
</dbReference>
<dbReference type="InterPro" id="IPR036291">
    <property type="entry name" value="NAD(P)-bd_dom_sf"/>
</dbReference>
<dbReference type="PANTHER" id="PTHR10491:SF4">
    <property type="entry name" value="METHIONINE ADENOSYLTRANSFERASE 2 SUBUNIT BETA"/>
    <property type="match status" value="1"/>
</dbReference>
<evidence type="ECO:0000259" key="3">
    <source>
        <dbReference type="Pfam" id="PF04321"/>
    </source>
</evidence>
<reference evidence="4 5" key="1">
    <citation type="submission" date="2023-08" db="EMBL/GenBank/DDBJ databases">
        <title>Helicovermis profunda gen. nov., sp. nov., a novel mesophilic, fermentative bacterium within the Bacillota from a deep-sea hydrothermal vent chimney.</title>
        <authorList>
            <person name="Miyazaki U."/>
            <person name="Mizutani D."/>
            <person name="Hashimoto Y."/>
            <person name="Tame A."/>
            <person name="Sawayama S."/>
            <person name="Miyazaki J."/>
            <person name="Takai K."/>
            <person name="Nakagawa S."/>
        </authorList>
    </citation>
    <scope>NUCLEOTIDE SEQUENCE [LARGE SCALE GENOMIC DNA]</scope>
    <source>
        <strain evidence="4 5">S502</strain>
    </source>
</reference>
<name>A0AAU9EUR5_9FIRM</name>
<dbReference type="CDD" id="cd05254">
    <property type="entry name" value="dTDP_HR_like_SDR_e"/>
    <property type="match status" value="1"/>
</dbReference>
<accession>A0AAU9EUR5</accession>
<dbReference type="Pfam" id="PF04321">
    <property type="entry name" value="RmlD_sub_bind"/>
    <property type="match status" value="1"/>
</dbReference>
<comment type="similarity">
    <text evidence="1 2">Belongs to the dTDP-4-dehydrorhamnose reductase family.</text>
</comment>
<evidence type="ECO:0000256" key="2">
    <source>
        <dbReference type="RuleBase" id="RU364082"/>
    </source>
</evidence>
<dbReference type="RefSeq" id="WP_338535789.1">
    <property type="nucleotide sequence ID" value="NZ_AP028654.1"/>
</dbReference>
<dbReference type="GO" id="GO:0008831">
    <property type="term" value="F:dTDP-4-dehydrorhamnose reductase activity"/>
    <property type="evidence" value="ECO:0007669"/>
    <property type="project" value="UniProtKB-EC"/>
</dbReference>
<comment type="pathway">
    <text evidence="2">Carbohydrate biosynthesis; dTDP-L-rhamnose biosynthesis.</text>
</comment>
<keyword evidence="5" id="KW-1185">Reference proteome</keyword>
<dbReference type="SUPFAM" id="SSF51735">
    <property type="entry name" value="NAD(P)-binding Rossmann-fold domains"/>
    <property type="match status" value="1"/>
</dbReference>
<dbReference type="Gene3D" id="3.90.25.10">
    <property type="entry name" value="UDP-galactose 4-epimerase, domain 1"/>
    <property type="match status" value="1"/>
</dbReference>
<evidence type="ECO:0000313" key="4">
    <source>
        <dbReference type="EMBL" id="BEP30190.1"/>
    </source>
</evidence>
<evidence type="ECO:0000256" key="1">
    <source>
        <dbReference type="ARBA" id="ARBA00010944"/>
    </source>
</evidence>
<gene>
    <name evidence="4" type="ORF">HLPR_25210</name>
</gene>
<keyword evidence="2" id="KW-0521">NADP</keyword>
<sequence>MYKRKKILITGSNGMLGKDIVDCMLLNKKYEVFGMNRTRDDNLDKIHSVICDITDENLLYEKLNEVKPDIIIHCAANVDVEYCELNKKIAYNLNLQSTENLMKYKDAKIIYISTDSVFDGIKGEYLEGSLKNPINYYAFTKSEGEEFVLKRNNSIVIRTNLYGFHKPIKTSLAEWIITNFEKNNTIIGFNDVVFNPVYTVQLARAIKKMIEIDFKGVIHVGSSEKISKYEFLKKIARSLKIDEKYVLSKSISFIKFHAKRPKNTSLKVDKLNNLGISFTIEEGINQLIDDYKKYKEQNNNENKNR</sequence>
<organism evidence="4 5">
    <name type="scientific">Helicovermis profundi</name>
    <dbReference type="NCBI Taxonomy" id="3065157"/>
    <lineage>
        <taxon>Bacteria</taxon>
        <taxon>Bacillati</taxon>
        <taxon>Bacillota</taxon>
        <taxon>Clostridia</taxon>
        <taxon>Helicovermis</taxon>
    </lineage>
</organism>
<keyword evidence="2" id="KW-0560">Oxidoreductase</keyword>
<dbReference type="EC" id="1.1.1.133" evidence="2"/>
<comment type="function">
    <text evidence="2">Catalyzes the reduction of dTDP-6-deoxy-L-lyxo-4-hexulose to yield dTDP-L-rhamnose.</text>
</comment>
<dbReference type="InterPro" id="IPR029903">
    <property type="entry name" value="RmlD-like-bd"/>
</dbReference>
<protein>
    <recommendedName>
        <fullName evidence="2">dTDP-4-dehydrorhamnose reductase</fullName>
        <ecNumber evidence="2">1.1.1.133</ecNumber>
    </recommendedName>
</protein>
<proteinExistence type="inferred from homology"/>
<dbReference type="EMBL" id="AP028654">
    <property type="protein sequence ID" value="BEP30190.1"/>
    <property type="molecule type" value="Genomic_DNA"/>
</dbReference>
<dbReference type="Gene3D" id="3.40.50.720">
    <property type="entry name" value="NAD(P)-binding Rossmann-like Domain"/>
    <property type="match status" value="1"/>
</dbReference>
<evidence type="ECO:0000313" key="5">
    <source>
        <dbReference type="Proteomes" id="UP001321786"/>
    </source>
</evidence>
<dbReference type="PANTHER" id="PTHR10491">
    <property type="entry name" value="DTDP-4-DEHYDRORHAMNOSE REDUCTASE"/>
    <property type="match status" value="1"/>
</dbReference>